<gene>
    <name evidence="1" type="ORF">FH063_003079</name>
</gene>
<dbReference type="AlphaFoldDB" id="A0A5B0KNN9"/>
<evidence type="ECO:0000313" key="2">
    <source>
        <dbReference type="Proteomes" id="UP000325333"/>
    </source>
</evidence>
<protein>
    <submittedName>
        <fullName evidence="1">Uncharacterized protein</fullName>
    </submittedName>
</protein>
<evidence type="ECO:0000313" key="1">
    <source>
        <dbReference type="EMBL" id="KAA1053160.1"/>
    </source>
</evidence>
<reference evidence="1 2" key="1">
    <citation type="submission" date="2019-07" db="EMBL/GenBank/DDBJ databases">
        <title>Genome sequencing of the stress-tolerant strain Azospirillum brasilense Az19.</title>
        <authorList>
            <person name="Maroniche G.A."/>
            <person name="Garcia J.E."/>
            <person name="Pagnussat L."/>
            <person name="Amenta M."/>
            <person name="Creus C.M."/>
        </authorList>
    </citation>
    <scope>NUCLEOTIDE SEQUENCE [LARGE SCALE GENOMIC DNA]</scope>
    <source>
        <strain evidence="1 2">Az19</strain>
    </source>
</reference>
<comment type="caution">
    <text evidence="1">The sequence shown here is derived from an EMBL/GenBank/DDBJ whole genome shotgun (WGS) entry which is preliminary data.</text>
</comment>
<sequence length="38" mass="4080">MLDILTGSEVAHLDVIVFKASYDSAMRDVSDRPGGELA</sequence>
<dbReference type="Proteomes" id="UP000325333">
    <property type="component" value="Unassembled WGS sequence"/>
</dbReference>
<name>A0A5B0KNN9_9PROT</name>
<proteinExistence type="predicted"/>
<dbReference type="EMBL" id="VEWN01000017">
    <property type="protein sequence ID" value="KAA1053160.1"/>
    <property type="molecule type" value="Genomic_DNA"/>
</dbReference>
<organism evidence="1 2">
    <name type="scientific">Azospirillum argentinense</name>
    <dbReference type="NCBI Taxonomy" id="2970906"/>
    <lineage>
        <taxon>Bacteria</taxon>
        <taxon>Pseudomonadati</taxon>
        <taxon>Pseudomonadota</taxon>
        <taxon>Alphaproteobacteria</taxon>
        <taxon>Rhodospirillales</taxon>
        <taxon>Azospirillaceae</taxon>
        <taxon>Azospirillum</taxon>
    </lineage>
</organism>
<accession>A0A5B0KNN9</accession>